<proteinExistence type="predicted"/>
<protein>
    <submittedName>
        <fullName evidence="2">Uncharacterized protein</fullName>
    </submittedName>
</protein>
<accession>A0A4S9CRM1</accession>
<gene>
    <name evidence="2" type="ORF">D6D13_05573</name>
</gene>
<feature type="region of interest" description="Disordered" evidence="1">
    <location>
        <begin position="1"/>
        <end position="23"/>
    </location>
</feature>
<dbReference type="AlphaFoldDB" id="A0A4S9CRM1"/>
<comment type="caution">
    <text evidence="2">The sequence shown here is derived from an EMBL/GenBank/DDBJ whole genome shotgun (WGS) entry which is preliminary data.</text>
</comment>
<evidence type="ECO:0000256" key="1">
    <source>
        <dbReference type="SAM" id="MobiDB-lite"/>
    </source>
</evidence>
<sequence>MATKSNRFKVKMVGTPAESPRRRSARLIAEEAEKEKQARLKRYNLPDDGHLDFEKRTEKIRGFDVTRTILVRTTDSVKSDVGDWARKAFYQNNVFYPGQIVRAMLPYPQSDLEARYNPPHGEIAMMKAGPVGCKMRFMVILWTTNYGMFGLPMYTFHGTTSFDSLSDERKKDFVGIGVEDLEYETGETTHAGMPIIMNINPNADDADKVDPWAYIDLSRPHAICTGEYLEENIGSIDGDEYLRLVSLYLFRQEDWLKATFKRFQNTEYSADKLVKPLPVTMGRPEFEDLPIWARHMAEVEFRQQINSKRKERRKLKVPGAAVVKKPKKKKK</sequence>
<reference evidence="2" key="1">
    <citation type="submission" date="2018-10" db="EMBL/GenBank/DDBJ databases">
        <title>Fifty Aureobasidium pullulans genomes reveal a recombining polyextremotolerant generalist.</title>
        <authorList>
            <person name="Gostincar C."/>
            <person name="Turk M."/>
            <person name="Zajc J."/>
            <person name="Gunde-Cimerman N."/>
        </authorList>
    </citation>
    <scope>NUCLEOTIDE SEQUENCE [LARGE SCALE GENOMIC DNA]</scope>
    <source>
        <strain evidence="2">EXF-10085</strain>
    </source>
</reference>
<dbReference type="EMBL" id="QZAS01000018">
    <property type="protein sequence ID" value="THX10123.1"/>
    <property type="molecule type" value="Genomic_DNA"/>
</dbReference>
<feature type="region of interest" description="Disordered" evidence="1">
    <location>
        <begin position="309"/>
        <end position="331"/>
    </location>
</feature>
<organism evidence="2">
    <name type="scientific">Aureobasidium pullulans</name>
    <name type="common">Black yeast</name>
    <name type="synonym">Pullularia pullulans</name>
    <dbReference type="NCBI Taxonomy" id="5580"/>
    <lineage>
        <taxon>Eukaryota</taxon>
        <taxon>Fungi</taxon>
        <taxon>Dikarya</taxon>
        <taxon>Ascomycota</taxon>
        <taxon>Pezizomycotina</taxon>
        <taxon>Dothideomycetes</taxon>
        <taxon>Dothideomycetidae</taxon>
        <taxon>Dothideales</taxon>
        <taxon>Saccotheciaceae</taxon>
        <taxon>Aureobasidium</taxon>
    </lineage>
</organism>
<evidence type="ECO:0000313" key="2">
    <source>
        <dbReference type="EMBL" id="THX10123.1"/>
    </source>
</evidence>
<name>A0A4S9CRM1_AURPU</name>
<feature type="compositionally biased region" description="Basic residues" evidence="1">
    <location>
        <begin position="1"/>
        <end position="10"/>
    </location>
</feature>